<gene>
    <name evidence="1" type="ORF">ACFFV7_16150</name>
</gene>
<dbReference type="PANTHER" id="PTHR43649:SF16">
    <property type="entry name" value="SUGAR-BINDING LIPOPROTEIN"/>
    <property type="match status" value="1"/>
</dbReference>
<comment type="caution">
    <text evidence="1">The sequence shown here is derived from an EMBL/GenBank/DDBJ whole genome shotgun (WGS) entry which is preliminary data.</text>
</comment>
<dbReference type="EMBL" id="JBHMEI010000012">
    <property type="protein sequence ID" value="MFB9202730.1"/>
    <property type="molecule type" value="Genomic_DNA"/>
</dbReference>
<dbReference type="RefSeq" id="WP_189652720.1">
    <property type="nucleotide sequence ID" value="NZ_BMRC01000030.1"/>
</dbReference>
<evidence type="ECO:0000313" key="1">
    <source>
        <dbReference type="EMBL" id="MFB9202730.1"/>
    </source>
</evidence>
<keyword evidence="2" id="KW-1185">Reference proteome</keyword>
<accession>A0ABV5IFP0</accession>
<dbReference type="PANTHER" id="PTHR43649">
    <property type="entry name" value="ARABINOSE-BINDING PROTEIN-RELATED"/>
    <property type="match status" value="1"/>
</dbReference>
<dbReference type="InterPro" id="IPR050490">
    <property type="entry name" value="Bact_solute-bd_prot1"/>
</dbReference>
<dbReference type="PROSITE" id="PS51257">
    <property type="entry name" value="PROKAR_LIPOPROTEIN"/>
    <property type="match status" value="1"/>
</dbReference>
<reference evidence="1 2" key="1">
    <citation type="submission" date="2024-09" db="EMBL/GenBank/DDBJ databases">
        <authorList>
            <person name="Sun Q."/>
            <person name="Mori K."/>
        </authorList>
    </citation>
    <scope>NUCLEOTIDE SEQUENCE [LARGE SCALE GENOMIC DNA]</scope>
    <source>
        <strain evidence="1 2">CCM 3426</strain>
    </source>
</reference>
<proteinExistence type="predicted"/>
<protein>
    <submittedName>
        <fullName evidence="1">ABC transporter substrate-binding protein</fullName>
    </submittedName>
</protein>
<dbReference type="InterPro" id="IPR006059">
    <property type="entry name" value="SBP"/>
</dbReference>
<evidence type="ECO:0000313" key="2">
    <source>
        <dbReference type="Proteomes" id="UP001589647"/>
    </source>
</evidence>
<sequence length="459" mass="48901">MLYHKNWRLAGIAMTGIIALTACSSGRPDAGADPDAKVTIHVGNMPTKDNADNLALFNKQVAAFQKLHPNITVVGEETKFDPQTFAALVAGGSMPTTMQVPYTNIQQLALNGQVRDITDLVKGDAVLSKLNPAVAKQTQNAQGRTFGVVSAAYTMAFIYNRALYEKAGLDPDAPPKTWDEVRANARAISKSSDAAGFTIATTTNSGGWILTTMAYANGSAIQQREGDTITSTIDAAGVKDALTLLHDVRWTDQAAGKNFLLSQDDMRNSIAAGRIGQTVLGADLYRDLVGNRDMPGDDLGIAPLPQSATGIGTLGGGDIAVVSPKAAPTEAAAALEWVKFRYLNRFLDQQAAVEWAETSKAGGLPVGAPEVPLFSPEIYDRYLTWVSDYVNVKRDNYRAYFDSLGKLPILGEPPVAAQETYALLDAVTQQVLTKQDADIPAALTQARTDAQALIDAAAQ</sequence>
<dbReference type="Gene3D" id="3.40.190.10">
    <property type="entry name" value="Periplasmic binding protein-like II"/>
    <property type="match status" value="1"/>
</dbReference>
<dbReference type="Pfam" id="PF01547">
    <property type="entry name" value="SBP_bac_1"/>
    <property type="match status" value="1"/>
</dbReference>
<name>A0ABV5IFP0_9ACTN</name>
<dbReference type="SUPFAM" id="SSF53850">
    <property type="entry name" value="Periplasmic binding protein-like II"/>
    <property type="match status" value="1"/>
</dbReference>
<dbReference type="Proteomes" id="UP001589647">
    <property type="component" value="Unassembled WGS sequence"/>
</dbReference>
<organism evidence="1 2">
    <name type="scientific">Nonomuraea spiralis</name>
    <dbReference type="NCBI Taxonomy" id="46182"/>
    <lineage>
        <taxon>Bacteria</taxon>
        <taxon>Bacillati</taxon>
        <taxon>Actinomycetota</taxon>
        <taxon>Actinomycetes</taxon>
        <taxon>Streptosporangiales</taxon>
        <taxon>Streptosporangiaceae</taxon>
        <taxon>Nonomuraea</taxon>
    </lineage>
</organism>